<feature type="compositionally biased region" description="Basic and acidic residues" evidence="1">
    <location>
        <begin position="466"/>
        <end position="475"/>
    </location>
</feature>
<feature type="region of interest" description="Disordered" evidence="1">
    <location>
        <begin position="58"/>
        <end position="95"/>
    </location>
</feature>
<feature type="region of interest" description="Disordered" evidence="1">
    <location>
        <begin position="1"/>
        <end position="24"/>
    </location>
</feature>
<dbReference type="AlphaFoldDB" id="A0AAU9ZCE1"/>
<gene>
    <name evidence="2" type="primary">Hemgn</name>
    <name evidence="2" type="ORF">PHOROB_LOCUS7683</name>
</gene>
<evidence type="ECO:0000313" key="3">
    <source>
        <dbReference type="Proteomes" id="UP001152836"/>
    </source>
</evidence>
<evidence type="ECO:0000313" key="2">
    <source>
        <dbReference type="EMBL" id="CAH6790361.1"/>
    </source>
</evidence>
<sequence length="501" mass="55325">MDVGKDGSHLQLLRTPETHPQRARTAEVIGTWSLRNRDELRKRRAEVQEKQTSQWLLGEQKKRKYQRTGKRNPRGQKRLSITEKTEPQSQTGKQRMQKVLVEETECPVNPVSETLPLVAFPPEAVTAEHCAEAHQESIQCQDVAIQNHPQAHKLRAKPEDLSPNMCQEIDVLQHCSNMCRDMAEPEALSSGMCQETAMPLNHSSKAPQDMAGPEVLSPEVCQQPAVLEEHPLEMCEDVARPEVLSPKIHQEMAVVPWSTPGDAAGPEGCSPEALPQSDVPEGYPLDTCPRSVTPEKTISQADQRMAVTEGCFPETRECTVSEDISTKTHQEAVEPEFMSHKIHKLTEPTVSSHKITQDSPGPGEYSPEICQPSLGPRECSPETCQPSPGPGEYSPETCQPSPGLENHLPESCHEMPGPEDLSIKTYENKDGPNPCLLEQSQEAGGSQGQDPNAHQDSEGAWTFSQEIKEDAKADQDPETPSSPQGPQEICPDNDNCSYVLF</sequence>
<dbReference type="PANTHER" id="PTHR15993:SF6">
    <property type="entry name" value="HEMOGEN"/>
    <property type="match status" value="1"/>
</dbReference>
<feature type="compositionally biased region" description="Basic residues" evidence="1">
    <location>
        <begin position="61"/>
        <end position="77"/>
    </location>
</feature>
<keyword evidence="3" id="KW-1185">Reference proteome</keyword>
<feature type="compositionally biased region" description="Polar residues" evidence="1">
    <location>
        <begin position="348"/>
        <end position="359"/>
    </location>
</feature>
<name>A0AAU9ZCE1_PHORO</name>
<dbReference type="GO" id="GO:0045667">
    <property type="term" value="P:regulation of osteoblast differentiation"/>
    <property type="evidence" value="ECO:0007669"/>
    <property type="project" value="TreeGrafter"/>
</dbReference>
<dbReference type="PANTHER" id="PTHR15993">
    <property type="entry name" value="HEMOGEN"/>
    <property type="match status" value="1"/>
</dbReference>
<feature type="region of interest" description="Disordered" evidence="1">
    <location>
        <begin position="344"/>
        <end position="494"/>
    </location>
</feature>
<dbReference type="InterPro" id="IPR033272">
    <property type="entry name" value="Hemogen"/>
</dbReference>
<dbReference type="EMBL" id="CALSGD010001426">
    <property type="protein sequence ID" value="CAH6790361.1"/>
    <property type="molecule type" value="Genomic_DNA"/>
</dbReference>
<evidence type="ECO:0000256" key="1">
    <source>
        <dbReference type="SAM" id="MobiDB-lite"/>
    </source>
</evidence>
<reference evidence="2" key="1">
    <citation type="submission" date="2022-06" db="EMBL/GenBank/DDBJ databases">
        <authorList>
            <person name="Andreotti S."/>
            <person name="Wyler E."/>
        </authorList>
    </citation>
    <scope>NUCLEOTIDE SEQUENCE</scope>
</reference>
<protein>
    <submittedName>
        <fullName evidence="2">Hemgn protein</fullName>
    </submittedName>
</protein>
<dbReference type="GO" id="GO:0030154">
    <property type="term" value="P:cell differentiation"/>
    <property type="evidence" value="ECO:0007669"/>
    <property type="project" value="InterPro"/>
</dbReference>
<proteinExistence type="predicted"/>
<organism evidence="2 3">
    <name type="scientific">Phodopus roborovskii</name>
    <name type="common">Roborovski's desert hamster</name>
    <name type="synonym">Cricetulus roborovskii</name>
    <dbReference type="NCBI Taxonomy" id="109678"/>
    <lineage>
        <taxon>Eukaryota</taxon>
        <taxon>Metazoa</taxon>
        <taxon>Chordata</taxon>
        <taxon>Craniata</taxon>
        <taxon>Vertebrata</taxon>
        <taxon>Euteleostomi</taxon>
        <taxon>Mammalia</taxon>
        <taxon>Eutheria</taxon>
        <taxon>Euarchontoglires</taxon>
        <taxon>Glires</taxon>
        <taxon>Rodentia</taxon>
        <taxon>Myomorpha</taxon>
        <taxon>Muroidea</taxon>
        <taxon>Cricetidae</taxon>
        <taxon>Cricetinae</taxon>
        <taxon>Phodopus</taxon>
    </lineage>
</organism>
<dbReference type="GO" id="GO:0005654">
    <property type="term" value="C:nucleoplasm"/>
    <property type="evidence" value="ECO:0007669"/>
    <property type="project" value="TreeGrafter"/>
</dbReference>
<accession>A0AAU9ZCE1</accession>
<comment type="caution">
    <text evidence="2">The sequence shown here is derived from an EMBL/GenBank/DDBJ whole genome shotgun (WGS) entry which is preliminary data.</text>
</comment>
<dbReference type="Proteomes" id="UP001152836">
    <property type="component" value="Unassembled WGS sequence"/>
</dbReference>